<evidence type="ECO:0000256" key="9">
    <source>
        <dbReference type="ARBA" id="ARBA00023316"/>
    </source>
</evidence>
<dbReference type="Gene3D" id="3.40.1390.10">
    <property type="entry name" value="MurE/MurF, N-terminal domain"/>
    <property type="match status" value="1"/>
</dbReference>
<evidence type="ECO:0000256" key="6">
    <source>
        <dbReference type="ARBA" id="ARBA00022960"/>
    </source>
</evidence>
<dbReference type="Gene3D" id="3.40.1190.10">
    <property type="entry name" value="Mur-like, catalytic domain"/>
    <property type="match status" value="1"/>
</dbReference>
<dbReference type="Pfam" id="PF02875">
    <property type="entry name" value="Mur_ligase_C"/>
    <property type="match status" value="1"/>
</dbReference>
<evidence type="ECO:0000256" key="5">
    <source>
        <dbReference type="ARBA" id="ARBA00022840"/>
    </source>
</evidence>
<evidence type="ECO:0000256" key="4">
    <source>
        <dbReference type="ARBA" id="ARBA00022741"/>
    </source>
</evidence>
<dbReference type="Proteomes" id="UP000002217">
    <property type="component" value="Chromosome"/>
</dbReference>
<feature type="binding site" evidence="10">
    <location>
        <begin position="112"/>
        <end position="118"/>
    </location>
    <ligand>
        <name>ATP</name>
        <dbReference type="ChEBI" id="CHEBI:30616"/>
    </ligand>
</feature>
<evidence type="ECO:0000256" key="3">
    <source>
        <dbReference type="ARBA" id="ARBA00022618"/>
    </source>
</evidence>
<dbReference type="AlphaFoldDB" id="C8W469"/>
<evidence type="ECO:0000313" key="16">
    <source>
        <dbReference type="Proteomes" id="UP000002217"/>
    </source>
</evidence>
<keyword evidence="16" id="KW-1185">Reference proteome</keyword>
<dbReference type="EC" id="6.3.2.10" evidence="10 11"/>
<dbReference type="RefSeq" id="WP_015756652.1">
    <property type="nucleotide sequence ID" value="NC_013216.1"/>
</dbReference>
<dbReference type="SUPFAM" id="SSF63418">
    <property type="entry name" value="MurE/MurF N-terminal domain"/>
    <property type="match status" value="1"/>
</dbReference>
<reference evidence="15 16" key="1">
    <citation type="journal article" date="2009" name="Stand. Genomic Sci.">
        <title>Complete genome sequence of Desulfotomaculum acetoxidans type strain (5575).</title>
        <authorList>
            <person name="Spring S."/>
            <person name="Lapidus A."/>
            <person name="Schroder M."/>
            <person name="Gleim D."/>
            <person name="Sims D."/>
            <person name="Meincke L."/>
            <person name="Glavina Del Rio T."/>
            <person name="Tice H."/>
            <person name="Copeland A."/>
            <person name="Cheng J.F."/>
            <person name="Lucas S."/>
            <person name="Chen F."/>
            <person name="Nolan M."/>
            <person name="Bruce D."/>
            <person name="Goodwin L."/>
            <person name="Pitluck S."/>
            <person name="Ivanova N."/>
            <person name="Mavromatis K."/>
            <person name="Mikhailova N."/>
            <person name="Pati A."/>
            <person name="Chen A."/>
            <person name="Palaniappan K."/>
            <person name="Land M."/>
            <person name="Hauser L."/>
            <person name="Chang Y.J."/>
            <person name="Jeffries C.D."/>
            <person name="Chain P."/>
            <person name="Saunders E."/>
            <person name="Brettin T."/>
            <person name="Detter J.C."/>
            <person name="Goker M."/>
            <person name="Bristow J."/>
            <person name="Eisen J.A."/>
            <person name="Markowitz V."/>
            <person name="Hugenholtz P."/>
            <person name="Kyrpides N.C."/>
            <person name="Klenk H.P."/>
            <person name="Han C."/>
        </authorList>
    </citation>
    <scope>NUCLEOTIDE SEQUENCE [LARGE SCALE GENOMIC DNA]</scope>
    <source>
        <strain evidence="16">ATCC 49208 / DSM 771 / VKM B-1644</strain>
    </source>
</reference>
<dbReference type="Pfam" id="PF08245">
    <property type="entry name" value="Mur_ligase_M"/>
    <property type="match status" value="1"/>
</dbReference>
<dbReference type="GO" id="GO:0008766">
    <property type="term" value="F:UDP-N-acetylmuramoylalanyl-D-glutamyl-2,6-diaminopimelate-D-alanyl-D-alanine ligase activity"/>
    <property type="evidence" value="ECO:0007669"/>
    <property type="project" value="RHEA"/>
</dbReference>
<dbReference type="HOGENOM" id="CLU_031507_1_1_9"/>
<dbReference type="InterPro" id="IPR036615">
    <property type="entry name" value="Mur_ligase_C_dom_sf"/>
</dbReference>
<sequence>MKTMSLDEIAGVIGARQVQKGSVNEVSSVCTDTRRLKPGELFFALKGENYDANDFVEQGKAKQAAAVVVSRVLSAVNSGTAVLQVQDSLKALQALARYNRQLFNIPVIGVTGSNGKTSTKDMIASVLGVRYKTLKTSGNYNNEIGLPLTLLSMDSSHQTAVVEMAMRGRGEIDFLCQLARPTGAVITCIGEAHLELLGSRENIAAAKGEMLQHIGPQGFALLSGNSSLTRQLAGLTAGKVLFYGTEPQLDIRACDIQTGSNGSKFTVITSRGQEDIFLPIPGRHNIINSLAAVGVGLELGLSLPEIKAGLAEVVLTGMRMEIIKINGITVINDVYNANPDSSKAALTTLADLGHNRRKIAVLGSMFELGCRAVEGHREVGRAAFAAGTEYLVTVGELARQIAVGAKNAGMPADRIFVYEDKQRACDCLGELCKKEDVILVKGSRGMHMEEVVSYLAQ</sequence>
<dbReference type="PANTHER" id="PTHR43024:SF1">
    <property type="entry name" value="UDP-N-ACETYLMURAMOYL-TRIPEPTIDE--D-ALANYL-D-ALANINE LIGASE"/>
    <property type="match status" value="1"/>
</dbReference>
<feature type="domain" description="Mur ligase N-terminal catalytic" evidence="12">
    <location>
        <begin position="26"/>
        <end position="98"/>
    </location>
</feature>
<dbReference type="GO" id="GO:0005737">
    <property type="term" value="C:cytoplasm"/>
    <property type="evidence" value="ECO:0007669"/>
    <property type="project" value="UniProtKB-SubCell"/>
</dbReference>
<comment type="function">
    <text evidence="10 11">Involved in cell wall formation. Catalyzes the final step in the synthesis of UDP-N-acetylmuramoyl-pentapeptide, the precursor of murein.</text>
</comment>
<evidence type="ECO:0000259" key="14">
    <source>
        <dbReference type="Pfam" id="PF08245"/>
    </source>
</evidence>
<dbReference type="GO" id="GO:0005524">
    <property type="term" value="F:ATP binding"/>
    <property type="evidence" value="ECO:0007669"/>
    <property type="project" value="UniProtKB-UniRule"/>
</dbReference>
<comment type="catalytic activity">
    <reaction evidence="10 11">
        <text>D-alanyl-D-alanine + UDP-N-acetyl-alpha-D-muramoyl-L-alanyl-gamma-D-glutamyl-meso-2,6-diaminopimelate + ATP = UDP-N-acetyl-alpha-D-muramoyl-L-alanyl-gamma-D-glutamyl-meso-2,6-diaminopimeloyl-D-alanyl-D-alanine + ADP + phosphate + H(+)</text>
        <dbReference type="Rhea" id="RHEA:28374"/>
        <dbReference type="ChEBI" id="CHEBI:15378"/>
        <dbReference type="ChEBI" id="CHEBI:30616"/>
        <dbReference type="ChEBI" id="CHEBI:43474"/>
        <dbReference type="ChEBI" id="CHEBI:57822"/>
        <dbReference type="ChEBI" id="CHEBI:61386"/>
        <dbReference type="ChEBI" id="CHEBI:83905"/>
        <dbReference type="ChEBI" id="CHEBI:456216"/>
        <dbReference type="EC" id="6.3.2.10"/>
    </reaction>
</comment>
<dbReference type="KEGG" id="dae:Dtox_1051"/>
<protein>
    <recommendedName>
        <fullName evidence="10 11">UDP-N-acetylmuramoyl-tripeptide--D-alanyl-D-alanine ligase</fullName>
        <ecNumber evidence="10 11">6.3.2.10</ecNumber>
    </recommendedName>
    <alternativeName>
        <fullName evidence="10">D-alanyl-D-alanine-adding enzyme</fullName>
    </alternativeName>
</protein>
<dbReference type="InterPro" id="IPR036565">
    <property type="entry name" value="Mur-like_cat_sf"/>
</dbReference>
<dbReference type="InterPro" id="IPR013221">
    <property type="entry name" value="Mur_ligase_cen"/>
</dbReference>
<evidence type="ECO:0000256" key="7">
    <source>
        <dbReference type="ARBA" id="ARBA00022984"/>
    </source>
</evidence>
<dbReference type="STRING" id="485916.Dtox_1051"/>
<evidence type="ECO:0000256" key="2">
    <source>
        <dbReference type="ARBA" id="ARBA00022598"/>
    </source>
</evidence>
<dbReference type="UniPathway" id="UPA00219"/>
<keyword evidence="3 10" id="KW-0132">Cell division</keyword>
<evidence type="ECO:0000256" key="1">
    <source>
        <dbReference type="ARBA" id="ARBA00022490"/>
    </source>
</evidence>
<proteinExistence type="inferred from homology"/>
<keyword evidence="9 10" id="KW-0961">Cell wall biogenesis/degradation</keyword>
<evidence type="ECO:0000256" key="11">
    <source>
        <dbReference type="RuleBase" id="RU004136"/>
    </source>
</evidence>
<evidence type="ECO:0000259" key="13">
    <source>
        <dbReference type="Pfam" id="PF02875"/>
    </source>
</evidence>
<dbReference type="InterPro" id="IPR035911">
    <property type="entry name" value="MurE/MurF_N"/>
</dbReference>
<keyword evidence="1 10" id="KW-0963">Cytoplasm</keyword>
<dbReference type="InterPro" id="IPR005863">
    <property type="entry name" value="UDP-N-AcMur_synth"/>
</dbReference>
<dbReference type="GO" id="GO:0051301">
    <property type="term" value="P:cell division"/>
    <property type="evidence" value="ECO:0007669"/>
    <property type="project" value="UniProtKB-KW"/>
</dbReference>
<dbReference type="SUPFAM" id="SSF53244">
    <property type="entry name" value="MurD-like peptide ligases, peptide-binding domain"/>
    <property type="match status" value="1"/>
</dbReference>
<keyword evidence="7 10" id="KW-0573">Peptidoglycan synthesis</keyword>
<dbReference type="EMBL" id="CP001720">
    <property type="protein sequence ID" value="ACV61937.1"/>
    <property type="molecule type" value="Genomic_DNA"/>
</dbReference>
<dbReference type="GO" id="GO:0071555">
    <property type="term" value="P:cell wall organization"/>
    <property type="evidence" value="ECO:0007669"/>
    <property type="project" value="UniProtKB-KW"/>
</dbReference>
<evidence type="ECO:0000259" key="12">
    <source>
        <dbReference type="Pfam" id="PF01225"/>
    </source>
</evidence>
<keyword evidence="4 10" id="KW-0547">Nucleotide-binding</keyword>
<comment type="subcellular location">
    <subcellularLocation>
        <location evidence="10 11">Cytoplasm</location>
    </subcellularLocation>
</comment>
<evidence type="ECO:0000256" key="10">
    <source>
        <dbReference type="HAMAP-Rule" id="MF_02019"/>
    </source>
</evidence>
<accession>C8W469</accession>
<dbReference type="GO" id="GO:0009252">
    <property type="term" value="P:peptidoglycan biosynthetic process"/>
    <property type="evidence" value="ECO:0007669"/>
    <property type="project" value="UniProtKB-UniRule"/>
</dbReference>
<dbReference type="Gene3D" id="3.90.190.20">
    <property type="entry name" value="Mur ligase, C-terminal domain"/>
    <property type="match status" value="1"/>
</dbReference>
<keyword evidence="8 10" id="KW-0131">Cell cycle</keyword>
<dbReference type="OrthoDB" id="9801978at2"/>
<dbReference type="HAMAP" id="MF_02019">
    <property type="entry name" value="MurF"/>
    <property type="match status" value="1"/>
</dbReference>
<keyword evidence="2 10" id="KW-0436">Ligase</keyword>
<dbReference type="Pfam" id="PF01225">
    <property type="entry name" value="Mur_ligase"/>
    <property type="match status" value="1"/>
</dbReference>
<evidence type="ECO:0000313" key="15">
    <source>
        <dbReference type="EMBL" id="ACV61937.1"/>
    </source>
</evidence>
<dbReference type="GO" id="GO:0047480">
    <property type="term" value="F:UDP-N-acetylmuramoyl-tripeptide-D-alanyl-D-alanine ligase activity"/>
    <property type="evidence" value="ECO:0007669"/>
    <property type="project" value="UniProtKB-UniRule"/>
</dbReference>
<gene>
    <name evidence="10" type="primary">murF</name>
    <name evidence="15" type="ordered locus">Dtox_1051</name>
</gene>
<keyword evidence="6 10" id="KW-0133">Cell shape</keyword>
<dbReference type="InterPro" id="IPR000713">
    <property type="entry name" value="Mur_ligase_N"/>
</dbReference>
<dbReference type="eggNOG" id="COG0770">
    <property type="taxonomic scope" value="Bacteria"/>
</dbReference>
<comment type="similarity">
    <text evidence="10">Belongs to the MurCDEF family. MurF subfamily.</text>
</comment>
<comment type="pathway">
    <text evidence="10 11">Cell wall biogenesis; peptidoglycan biosynthesis.</text>
</comment>
<dbReference type="SUPFAM" id="SSF53623">
    <property type="entry name" value="MurD-like peptide ligases, catalytic domain"/>
    <property type="match status" value="1"/>
</dbReference>
<dbReference type="PANTHER" id="PTHR43024">
    <property type="entry name" value="UDP-N-ACETYLMURAMOYL-TRIPEPTIDE--D-ALANYL-D-ALANINE LIGASE"/>
    <property type="match status" value="1"/>
</dbReference>
<dbReference type="NCBIfam" id="TIGR01143">
    <property type="entry name" value="murF"/>
    <property type="match status" value="1"/>
</dbReference>
<dbReference type="InterPro" id="IPR004101">
    <property type="entry name" value="Mur_ligase_C"/>
</dbReference>
<keyword evidence="5 10" id="KW-0067">ATP-binding</keyword>
<evidence type="ECO:0000256" key="8">
    <source>
        <dbReference type="ARBA" id="ARBA00023306"/>
    </source>
</evidence>
<organism evidence="15 16">
    <name type="scientific">Desulfofarcimen acetoxidans (strain ATCC 49208 / DSM 771 / KCTC 5769 / VKM B-1644 / 5575)</name>
    <name type="common">Desulfotomaculum acetoxidans</name>
    <dbReference type="NCBI Taxonomy" id="485916"/>
    <lineage>
        <taxon>Bacteria</taxon>
        <taxon>Bacillati</taxon>
        <taxon>Bacillota</taxon>
        <taxon>Clostridia</taxon>
        <taxon>Eubacteriales</taxon>
        <taxon>Peptococcaceae</taxon>
        <taxon>Desulfofarcimen</taxon>
    </lineage>
</organism>
<feature type="domain" description="Mur ligase C-terminal" evidence="13">
    <location>
        <begin position="318"/>
        <end position="444"/>
    </location>
</feature>
<dbReference type="GO" id="GO:0008360">
    <property type="term" value="P:regulation of cell shape"/>
    <property type="evidence" value="ECO:0007669"/>
    <property type="project" value="UniProtKB-KW"/>
</dbReference>
<feature type="domain" description="Mur ligase central" evidence="14">
    <location>
        <begin position="110"/>
        <end position="295"/>
    </location>
</feature>
<name>C8W469_DESAS</name>
<dbReference type="InterPro" id="IPR051046">
    <property type="entry name" value="MurCDEF_CellWall_CoF430Synth"/>
</dbReference>